<sequence length="500" mass="55138">MPWLLAVFRKLVLDTIVCLSLVRSRCSSQHTIIMVLLNLVTLFSLAVSASPVASIPRIEAQVLDERANPTVDSCSFHSEDGIQPGCWETLQMNNHLNDWWSKNSARCKTAEKGFAECYLDSAGYITWSCDFIALNGCTPPPSGRNADYASYQEFYVFWNIDSINLFFTNYHQALLNGQATAIGAVAEIVKTVSPPKTKNPKTPLFGPIYAVALGQFAALGPLLGSSLAASMVFASLTGALGGGAGLFNILFPTKQVQEVPWEGLSAALSENVNEYQKNVGEALTKIQTDFDTFYSLVSNGGFSQKMNTNLPENTDFMYHNLLKWTFNQALQQADYFAVKNPGVDPRKIPIDPYDCTNLDTYGTCGPIWYDGKDSYGLARANDIGMDQMKPILDVAFAKNWTTPHELYIDSQQCQGKNGSESFDVKDLSLSCASNIPVCEFNFDYNPYQSLIDRTNPPEFKNCPNQRGYGTPMFHSDDAGVPLSYLGPFLMSGVIYNEKSG</sequence>
<proteinExistence type="predicted"/>
<name>A0A9P7RFA1_9PEZI</name>
<dbReference type="Proteomes" id="UP000699042">
    <property type="component" value="Unassembled WGS sequence"/>
</dbReference>
<gene>
    <name evidence="1" type="ORF">JMJ77_007823</name>
</gene>
<organism evidence="1 2">
    <name type="scientific">Colletotrichum scovillei</name>
    <dbReference type="NCBI Taxonomy" id="1209932"/>
    <lineage>
        <taxon>Eukaryota</taxon>
        <taxon>Fungi</taxon>
        <taxon>Dikarya</taxon>
        <taxon>Ascomycota</taxon>
        <taxon>Pezizomycotina</taxon>
        <taxon>Sordariomycetes</taxon>
        <taxon>Hypocreomycetidae</taxon>
        <taxon>Glomerellales</taxon>
        <taxon>Glomerellaceae</taxon>
        <taxon>Colletotrichum</taxon>
        <taxon>Colletotrichum acutatum species complex</taxon>
    </lineage>
</organism>
<reference evidence="1" key="1">
    <citation type="submission" date="2021-05" db="EMBL/GenBank/DDBJ databases">
        <title>Comparative genomics of three Colletotrichum scovillei strains and genetic complementation revealed genes involved fungal growth and virulence on chili pepper.</title>
        <authorList>
            <person name="Hsieh D.-K."/>
            <person name="Chuang S.-C."/>
            <person name="Chen C.-Y."/>
            <person name="Chao Y.-T."/>
            <person name="Lu M.-Y.J."/>
            <person name="Lee M.-H."/>
            <person name="Shih M.-C."/>
        </authorList>
    </citation>
    <scope>NUCLEOTIDE SEQUENCE</scope>
    <source>
        <strain evidence="1">Coll-153</strain>
    </source>
</reference>
<evidence type="ECO:0000313" key="1">
    <source>
        <dbReference type="EMBL" id="KAG7055362.1"/>
    </source>
</evidence>
<dbReference type="AlphaFoldDB" id="A0A9P7RFA1"/>
<comment type="caution">
    <text evidence="1">The sequence shown here is derived from an EMBL/GenBank/DDBJ whole genome shotgun (WGS) entry which is preliminary data.</text>
</comment>
<evidence type="ECO:0000313" key="2">
    <source>
        <dbReference type="Proteomes" id="UP000699042"/>
    </source>
</evidence>
<keyword evidence="2" id="KW-1185">Reference proteome</keyword>
<protein>
    <submittedName>
        <fullName evidence="1">Uncharacterized protein</fullName>
    </submittedName>
</protein>
<accession>A0A9P7RFA1</accession>
<dbReference type="EMBL" id="JAESDN010000002">
    <property type="protein sequence ID" value="KAG7055362.1"/>
    <property type="molecule type" value="Genomic_DNA"/>
</dbReference>